<dbReference type="Gene3D" id="3.60.10.10">
    <property type="entry name" value="Endonuclease/exonuclease/phosphatase"/>
    <property type="match status" value="1"/>
</dbReference>
<proteinExistence type="predicted"/>
<dbReference type="PROSITE" id="PS50878">
    <property type="entry name" value="RT_POL"/>
    <property type="match status" value="1"/>
</dbReference>
<evidence type="ECO:0000256" key="2">
    <source>
        <dbReference type="SAM" id="MobiDB-lite"/>
    </source>
</evidence>
<feature type="compositionally biased region" description="Basic and acidic residues" evidence="2">
    <location>
        <begin position="1536"/>
        <end position="1556"/>
    </location>
</feature>
<dbReference type="GO" id="GO:0003676">
    <property type="term" value="F:nucleic acid binding"/>
    <property type="evidence" value="ECO:0007669"/>
    <property type="project" value="InterPro"/>
</dbReference>
<dbReference type="EMBL" id="JAPEVG010000733">
    <property type="protein sequence ID" value="KAJ8455816.1"/>
    <property type="molecule type" value="Genomic_DNA"/>
</dbReference>
<dbReference type="InterPro" id="IPR012337">
    <property type="entry name" value="RNaseH-like_sf"/>
</dbReference>
<reference evidence="5" key="1">
    <citation type="submission" date="2022-11" db="EMBL/GenBank/DDBJ databases">
        <title>Genome Sequence of Cubamyces cubensis.</title>
        <authorList>
            <person name="Buettner E."/>
        </authorList>
    </citation>
    <scope>NUCLEOTIDE SEQUENCE</scope>
    <source>
        <strain evidence="5">MPL-01</strain>
    </source>
</reference>
<dbReference type="Pfam" id="PF00075">
    <property type="entry name" value="RNase_H"/>
    <property type="match status" value="1"/>
</dbReference>
<dbReference type="Gene3D" id="3.30.420.10">
    <property type="entry name" value="Ribonuclease H-like superfamily/Ribonuclease H"/>
    <property type="match status" value="1"/>
</dbReference>
<gene>
    <name evidence="5" type="ORF">ONZ51_g12320</name>
</gene>
<dbReference type="Proteomes" id="UP001215151">
    <property type="component" value="Unassembled WGS sequence"/>
</dbReference>
<name>A0AAD7THF9_9APHY</name>
<comment type="caution">
    <text evidence="5">The sequence shown here is derived from an EMBL/GenBank/DDBJ whole genome shotgun (WGS) entry which is preliminary data.</text>
</comment>
<evidence type="ECO:0000313" key="6">
    <source>
        <dbReference type="Proteomes" id="UP001215151"/>
    </source>
</evidence>
<feature type="coiled-coil region" evidence="1">
    <location>
        <begin position="283"/>
        <end position="342"/>
    </location>
</feature>
<dbReference type="SUPFAM" id="SSF53098">
    <property type="entry name" value="Ribonuclease H-like"/>
    <property type="match status" value="1"/>
</dbReference>
<feature type="region of interest" description="Disordered" evidence="2">
    <location>
        <begin position="960"/>
        <end position="984"/>
    </location>
</feature>
<feature type="domain" description="RNase H type-1" evidence="4">
    <location>
        <begin position="1024"/>
        <end position="1166"/>
    </location>
</feature>
<dbReference type="SUPFAM" id="SSF56219">
    <property type="entry name" value="DNase I-like"/>
    <property type="match status" value="1"/>
</dbReference>
<protein>
    <submittedName>
        <fullName evidence="5">Uncharacterized protein</fullName>
    </submittedName>
</protein>
<dbReference type="InterPro" id="IPR043502">
    <property type="entry name" value="DNA/RNA_pol_sf"/>
</dbReference>
<dbReference type="InterPro" id="IPR036691">
    <property type="entry name" value="Endo/exonu/phosph_ase_sf"/>
</dbReference>
<evidence type="ECO:0000259" key="3">
    <source>
        <dbReference type="PROSITE" id="PS50878"/>
    </source>
</evidence>
<dbReference type="Pfam" id="PF00078">
    <property type="entry name" value="RVT_1"/>
    <property type="match status" value="1"/>
</dbReference>
<dbReference type="InterPro" id="IPR036397">
    <property type="entry name" value="RNaseH_sf"/>
</dbReference>
<feature type="domain" description="Reverse transcriptase" evidence="3">
    <location>
        <begin position="511"/>
        <end position="783"/>
    </location>
</feature>
<evidence type="ECO:0000313" key="5">
    <source>
        <dbReference type="EMBL" id="KAJ8455816.1"/>
    </source>
</evidence>
<dbReference type="CDD" id="cd01650">
    <property type="entry name" value="RT_nLTR_like"/>
    <property type="match status" value="1"/>
</dbReference>
<feature type="region of interest" description="Disordered" evidence="2">
    <location>
        <begin position="1033"/>
        <end position="1064"/>
    </location>
</feature>
<dbReference type="PANTHER" id="PTHR19446">
    <property type="entry name" value="REVERSE TRANSCRIPTASES"/>
    <property type="match status" value="1"/>
</dbReference>
<keyword evidence="1" id="KW-0175">Coiled coil</keyword>
<dbReference type="InterPro" id="IPR005135">
    <property type="entry name" value="Endo/exonuclease/phosphatase"/>
</dbReference>
<dbReference type="SUPFAM" id="SSF56672">
    <property type="entry name" value="DNA/RNA polymerases"/>
    <property type="match status" value="1"/>
</dbReference>
<keyword evidence="6" id="KW-1185">Reference proteome</keyword>
<dbReference type="PROSITE" id="PS50879">
    <property type="entry name" value="RNASE_H_1"/>
    <property type="match status" value="1"/>
</dbReference>
<organism evidence="5 6">
    <name type="scientific">Trametes cubensis</name>
    <dbReference type="NCBI Taxonomy" id="1111947"/>
    <lineage>
        <taxon>Eukaryota</taxon>
        <taxon>Fungi</taxon>
        <taxon>Dikarya</taxon>
        <taxon>Basidiomycota</taxon>
        <taxon>Agaricomycotina</taxon>
        <taxon>Agaricomycetes</taxon>
        <taxon>Polyporales</taxon>
        <taxon>Polyporaceae</taxon>
        <taxon>Trametes</taxon>
    </lineage>
</organism>
<feature type="region of interest" description="Disordered" evidence="2">
    <location>
        <begin position="1526"/>
        <end position="1556"/>
    </location>
</feature>
<dbReference type="InterPro" id="IPR000477">
    <property type="entry name" value="RT_dom"/>
</dbReference>
<sequence length="1556" mass="175781">MREKKIAILAVQEAHLNDERVAAINNLFDRKMVVMHSEDPENGTGARGVAFAINKRIIKTPEYTIKEVIPGRALLLDIAWTAKRRLRLLNVYAPNPPRENAQMWKDLEATGPRRVDMLLGDLNMVEDSLDRLPARDDPMETVEALQSLKREWRVSDGWRRTHANQTAFTYQHTNGTTQSRLDRIYATRSVRKDADNWDLEEPGVETDHKLAYVEIADRTAPFLGKGRWVMPQHLLRDEEMKDTMKRLAKEMVDAICAIPERTKDRNPQTVYNAFKKNLMKEARKRAKVKIPKIQKRLTKLREDRDDILARLRTQDGQDAEEEANLQRRAAILQDRITRLEQKRFETSRKALATKCKVRSETLTKEWIRANYTPPDFEIEAMRELKEHNGPNAAYTDNTKKMAEIARKHYDDLQATDLVDEDSDEYRLAIQEALQPADAKLSNRHKAQMAEKITRAEVVEAIKSSATSKSPGLDGLQSEVWKEYTKWYEADVRNGEAGIDVPKALAAVFNDVMQHGTDGNTSFAQGWICPVYKLKKDKREIVNYRPITLLNSDYKLLTRALAMRLARCANEIIHPDQAGFVPGRSIYDHIRLASLAMDYAEAEEVNGAIIALDQEKAYDRIGHRYLYSALKHMNFPRNFIRAVQNLYESAESCVIVNGTRSSFFRIWRGVRQGDPLSCLLFNIAIEPLAAALRKSSLNGLTVPGLRNKLVAKLFADDTTVFLNERDDYRELVQTTEKWCKGSRAKFNSSKTEIIPLGTPEYRRKVQETRRLGEHSAPFPEGMEVGGRTQFLAKAQGMPPEVEAKVEKLTSDFVWGPGKKATINRDTLMLPVSQGGLNMLDIKARNEAIELMWLKTYLNLSENRPDWAYLADILIAKAIMAESRCVDADARINTFLQTWDCAQVAQRATAPGVAHTQSPDCECGPCTVDRIDRGCDNPPRCVRAAQRTLSRLYPKWRNEVEDPEDGLSLTKKRKEANAEARENDERITFDPSISQGLPIARAFRVFVRRAQSRKPARRPPKPYQAGDEEIELFTDGSCKNNGRSDAKAGSGIWIAPNDPRNASGRVPHNNQSNQTGEFYAVAMAHEVTPPFVAMHIVSDSKYVVSGLTKWLHRWEQIGWIGVQNADVIKDVVARLRSRSAPTTLRWVKGHAGLEGNEKADELAAIAVEQPRPYMPRALPPPTEYLKEGAELAELTQKIAYAGIRQDKNLKAEGRKRTNVTVADALAAVRAYDGNSNTKEAFWNAIRREEINKRVRDFLWKMAHCAHRVGTFWSSIPGYEHRAACPKCGVPEDMQHVLASCGAPGQDLLWKLSKAILQKRQIRVPDNITAAFVIGSPVCEVKDEDGELKTGDTRLLRIVMTETAYLIWKLRCERVIEWENNREHTAREIENRWAATLNARISHDQAMTNIRLVGKRAIAESKAGRKAEWLTNGSPTLGPEGPACIKHFSRVVEASGLNSCNRREGRTFSALVSTVMLMPYAMRSKLSLCGVFGLDIVMSCQPRLHRGEAEPYSTAQQLDKSRVDACMHHSVSGVPENSSEDRAVGEQRGRTKDGGEAIA</sequence>
<accession>A0AAD7THF9</accession>
<dbReference type="Pfam" id="PF03372">
    <property type="entry name" value="Exo_endo_phos"/>
    <property type="match status" value="1"/>
</dbReference>
<evidence type="ECO:0000256" key="1">
    <source>
        <dbReference type="SAM" id="Coils"/>
    </source>
</evidence>
<dbReference type="CDD" id="cd09280">
    <property type="entry name" value="RNase_HI_eukaryote_like"/>
    <property type="match status" value="1"/>
</dbReference>
<feature type="compositionally biased region" description="Basic and acidic residues" evidence="2">
    <location>
        <begin position="973"/>
        <end position="984"/>
    </location>
</feature>
<evidence type="ECO:0000259" key="4">
    <source>
        <dbReference type="PROSITE" id="PS50879"/>
    </source>
</evidence>
<dbReference type="InterPro" id="IPR002156">
    <property type="entry name" value="RNaseH_domain"/>
</dbReference>
<dbReference type="GO" id="GO:0004523">
    <property type="term" value="F:RNA-DNA hybrid ribonuclease activity"/>
    <property type="evidence" value="ECO:0007669"/>
    <property type="project" value="InterPro"/>
</dbReference>